<dbReference type="OrthoDB" id="5513927at2"/>
<protein>
    <submittedName>
        <fullName evidence="2">Uncharacterized protein</fullName>
    </submittedName>
</protein>
<accession>A0A1L9B2G5</accession>
<proteinExistence type="predicted"/>
<sequence length="175" mass="19171">MRLDTLAGETFLRQDEGAPEQGARLSLVTCGEELARLLDGALACNFSHEEPEQAEEGSAVNGFLRDCAEFCDVTGLPEPLRVEMEEYFGQRLDALWRLDWLVFGGSWDAVLEPGEPPLSGRMVTLCLARSDSPSVQMDSRLRRSLERFKTAMARVREAPDDEDGPGSGSGGGLLH</sequence>
<dbReference type="AlphaFoldDB" id="A0A1L9B2G5"/>
<keyword evidence="3" id="KW-1185">Reference proteome</keyword>
<gene>
    <name evidence="2" type="ORF">BON30_32280</name>
</gene>
<dbReference type="EMBL" id="MPIN01000010">
    <property type="protein sequence ID" value="OJH36447.1"/>
    <property type="molecule type" value="Genomic_DNA"/>
</dbReference>
<feature type="region of interest" description="Disordered" evidence="1">
    <location>
        <begin position="153"/>
        <end position="175"/>
    </location>
</feature>
<dbReference type="Proteomes" id="UP000182229">
    <property type="component" value="Unassembled WGS sequence"/>
</dbReference>
<feature type="compositionally biased region" description="Gly residues" evidence="1">
    <location>
        <begin position="165"/>
        <end position="175"/>
    </location>
</feature>
<comment type="caution">
    <text evidence="2">The sequence shown here is derived from an EMBL/GenBank/DDBJ whole genome shotgun (WGS) entry which is preliminary data.</text>
</comment>
<evidence type="ECO:0000256" key="1">
    <source>
        <dbReference type="SAM" id="MobiDB-lite"/>
    </source>
</evidence>
<name>A0A1L9B2G5_9BACT</name>
<organism evidence="2 3">
    <name type="scientific">Cystobacter ferrugineus</name>
    <dbReference type="NCBI Taxonomy" id="83449"/>
    <lineage>
        <taxon>Bacteria</taxon>
        <taxon>Pseudomonadati</taxon>
        <taxon>Myxococcota</taxon>
        <taxon>Myxococcia</taxon>
        <taxon>Myxococcales</taxon>
        <taxon>Cystobacterineae</taxon>
        <taxon>Archangiaceae</taxon>
        <taxon>Cystobacter</taxon>
    </lineage>
</organism>
<dbReference type="RefSeq" id="WP_071902333.1">
    <property type="nucleotide sequence ID" value="NZ_MPIN01000010.1"/>
</dbReference>
<reference evidence="3" key="1">
    <citation type="submission" date="2016-11" db="EMBL/GenBank/DDBJ databases">
        <authorList>
            <person name="Shukria A."/>
            <person name="Stevens D.C."/>
        </authorList>
    </citation>
    <scope>NUCLEOTIDE SEQUENCE [LARGE SCALE GENOMIC DNA]</scope>
    <source>
        <strain evidence="3">Cbfe23</strain>
    </source>
</reference>
<evidence type="ECO:0000313" key="3">
    <source>
        <dbReference type="Proteomes" id="UP000182229"/>
    </source>
</evidence>
<evidence type="ECO:0000313" key="2">
    <source>
        <dbReference type="EMBL" id="OJH36447.1"/>
    </source>
</evidence>
<reference evidence="2 3" key="2">
    <citation type="submission" date="2016-12" db="EMBL/GenBank/DDBJ databases">
        <title>Draft Genome Sequence of Cystobacter ferrugineus Strain Cbfe23.</title>
        <authorList>
            <person name="Akbar S."/>
            <person name="Dowd S.E."/>
            <person name="Stevens D.C."/>
        </authorList>
    </citation>
    <scope>NUCLEOTIDE SEQUENCE [LARGE SCALE GENOMIC DNA]</scope>
    <source>
        <strain evidence="2 3">Cbfe23</strain>
    </source>
</reference>